<accession>A0ABV0W1E4</accession>
<organism evidence="1 2">
    <name type="scientific">Xenotaenia resolanae</name>
    <dbReference type="NCBI Taxonomy" id="208358"/>
    <lineage>
        <taxon>Eukaryota</taxon>
        <taxon>Metazoa</taxon>
        <taxon>Chordata</taxon>
        <taxon>Craniata</taxon>
        <taxon>Vertebrata</taxon>
        <taxon>Euteleostomi</taxon>
        <taxon>Actinopterygii</taxon>
        <taxon>Neopterygii</taxon>
        <taxon>Teleostei</taxon>
        <taxon>Neoteleostei</taxon>
        <taxon>Acanthomorphata</taxon>
        <taxon>Ovalentaria</taxon>
        <taxon>Atherinomorphae</taxon>
        <taxon>Cyprinodontiformes</taxon>
        <taxon>Goodeidae</taxon>
        <taxon>Xenotaenia</taxon>
    </lineage>
</organism>
<protein>
    <submittedName>
        <fullName evidence="1">Uncharacterized protein</fullName>
    </submittedName>
</protein>
<sequence length="129" mass="14639">MCALVSGTRMFAADPPWFRLDCPELVIWTKIWGIKLKRFQNQFLLCGKVHYSAERGHSQQRMRFSMTGSAMKHGLQHCPGRCQINIHMIGGIQGFPAEHCLKHHAAATDVALCIVVPCVDWVSDEYTLR</sequence>
<dbReference type="Proteomes" id="UP001444071">
    <property type="component" value="Unassembled WGS sequence"/>
</dbReference>
<keyword evidence="2" id="KW-1185">Reference proteome</keyword>
<name>A0ABV0W1E4_9TELE</name>
<dbReference type="EMBL" id="JAHRIM010020216">
    <property type="protein sequence ID" value="MEQ2262297.1"/>
    <property type="molecule type" value="Genomic_DNA"/>
</dbReference>
<evidence type="ECO:0000313" key="2">
    <source>
        <dbReference type="Proteomes" id="UP001444071"/>
    </source>
</evidence>
<gene>
    <name evidence="1" type="ORF">XENORESO_005337</name>
</gene>
<proteinExistence type="predicted"/>
<comment type="caution">
    <text evidence="1">The sequence shown here is derived from an EMBL/GenBank/DDBJ whole genome shotgun (WGS) entry which is preliminary data.</text>
</comment>
<reference evidence="1 2" key="1">
    <citation type="submission" date="2021-06" db="EMBL/GenBank/DDBJ databases">
        <authorList>
            <person name="Palmer J.M."/>
        </authorList>
    </citation>
    <scope>NUCLEOTIDE SEQUENCE [LARGE SCALE GENOMIC DNA]</scope>
    <source>
        <strain evidence="1 2">XR_2019</strain>
        <tissue evidence="1">Muscle</tissue>
    </source>
</reference>
<evidence type="ECO:0000313" key="1">
    <source>
        <dbReference type="EMBL" id="MEQ2262297.1"/>
    </source>
</evidence>